<dbReference type="RefSeq" id="WP_345254429.1">
    <property type="nucleotide sequence ID" value="NZ_BAABGY010000006.1"/>
</dbReference>
<dbReference type="Gene3D" id="1.10.760.10">
    <property type="entry name" value="Cytochrome c-like domain"/>
    <property type="match status" value="1"/>
</dbReference>
<evidence type="ECO:0000256" key="5">
    <source>
        <dbReference type="SAM" id="SignalP"/>
    </source>
</evidence>
<evidence type="ECO:0000313" key="8">
    <source>
        <dbReference type="Proteomes" id="UP001501725"/>
    </source>
</evidence>
<evidence type="ECO:0000256" key="4">
    <source>
        <dbReference type="PROSITE-ProRule" id="PRU00433"/>
    </source>
</evidence>
<dbReference type="InterPro" id="IPR009056">
    <property type="entry name" value="Cyt_c-like_dom"/>
</dbReference>
<keyword evidence="3 4" id="KW-0408">Iron</keyword>
<dbReference type="InterPro" id="IPR036909">
    <property type="entry name" value="Cyt_c-like_dom_sf"/>
</dbReference>
<keyword evidence="8" id="KW-1185">Reference proteome</keyword>
<sequence>MKKTLLSLGAIAFVTLGALVACNADQKPSEKTEGLVVAGATTPSADEMIARGRYLVTIMGCGDCHTPKIMTAQGPAPDTAHLLGGHPAQLSVPAPNQEALKSWVLFSPTLTAYAGPWGVSYAANISSDESGIGNWSEEQFFRAMREGKYKGLPNGRPLLPPMPWQQFAQATDEDLRAIFSFLKSTQPVANVVPAAAPPTAAK</sequence>
<evidence type="ECO:0000313" key="7">
    <source>
        <dbReference type="EMBL" id="GAA4325240.1"/>
    </source>
</evidence>
<dbReference type="PANTHER" id="PTHR35008:SF4">
    <property type="entry name" value="BLL4482 PROTEIN"/>
    <property type="match status" value="1"/>
</dbReference>
<protein>
    <recommendedName>
        <fullName evidence="6">Cytochrome c domain-containing protein</fullName>
    </recommendedName>
</protein>
<gene>
    <name evidence="7" type="ORF">GCM10023184_13090</name>
</gene>
<dbReference type="InterPro" id="IPR051459">
    <property type="entry name" value="Cytochrome_c-type_DH"/>
</dbReference>
<dbReference type="Proteomes" id="UP001501725">
    <property type="component" value="Unassembled WGS sequence"/>
</dbReference>
<organism evidence="7 8">
    <name type="scientific">Flaviaesturariibacter amylovorans</name>
    <dbReference type="NCBI Taxonomy" id="1084520"/>
    <lineage>
        <taxon>Bacteria</taxon>
        <taxon>Pseudomonadati</taxon>
        <taxon>Bacteroidota</taxon>
        <taxon>Chitinophagia</taxon>
        <taxon>Chitinophagales</taxon>
        <taxon>Chitinophagaceae</taxon>
        <taxon>Flaviaestuariibacter</taxon>
    </lineage>
</organism>
<reference evidence="8" key="1">
    <citation type="journal article" date="2019" name="Int. J. Syst. Evol. Microbiol.">
        <title>The Global Catalogue of Microorganisms (GCM) 10K type strain sequencing project: providing services to taxonomists for standard genome sequencing and annotation.</title>
        <authorList>
            <consortium name="The Broad Institute Genomics Platform"/>
            <consortium name="The Broad Institute Genome Sequencing Center for Infectious Disease"/>
            <person name="Wu L."/>
            <person name="Ma J."/>
        </authorList>
    </citation>
    <scope>NUCLEOTIDE SEQUENCE [LARGE SCALE GENOMIC DNA]</scope>
    <source>
        <strain evidence="8">JCM 17919</strain>
    </source>
</reference>
<evidence type="ECO:0000256" key="2">
    <source>
        <dbReference type="ARBA" id="ARBA00022723"/>
    </source>
</evidence>
<feature type="domain" description="Cytochrome c" evidence="6">
    <location>
        <begin position="47"/>
        <end position="186"/>
    </location>
</feature>
<dbReference type="PROSITE" id="PS51007">
    <property type="entry name" value="CYTC"/>
    <property type="match status" value="1"/>
</dbReference>
<keyword evidence="5" id="KW-0732">Signal</keyword>
<dbReference type="PANTHER" id="PTHR35008">
    <property type="entry name" value="BLL4482 PROTEIN-RELATED"/>
    <property type="match status" value="1"/>
</dbReference>
<dbReference type="PROSITE" id="PS51257">
    <property type="entry name" value="PROKAR_LIPOPROTEIN"/>
    <property type="match status" value="1"/>
</dbReference>
<keyword evidence="1 4" id="KW-0349">Heme</keyword>
<name>A0ABP8GJN5_9BACT</name>
<feature type="chain" id="PRO_5047280806" description="Cytochrome c domain-containing protein" evidence="5">
    <location>
        <begin position="24"/>
        <end position="202"/>
    </location>
</feature>
<proteinExistence type="predicted"/>
<dbReference type="EMBL" id="BAABGY010000006">
    <property type="protein sequence ID" value="GAA4325240.1"/>
    <property type="molecule type" value="Genomic_DNA"/>
</dbReference>
<accession>A0ABP8GJN5</accession>
<evidence type="ECO:0000256" key="1">
    <source>
        <dbReference type="ARBA" id="ARBA00022617"/>
    </source>
</evidence>
<comment type="caution">
    <text evidence="7">The sequence shown here is derived from an EMBL/GenBank/DDBJ whole genome shotgun (WGS) entry which is preliminary data.</text>
</comment>
<evidence type="ECO:0000259" key="6">
    <source>
        <dbReference type="PROSITE" id="PS51007"/>
    </source>
</evidence>
<feature type="signal peptide" evidence="5">
    <location>
        <begin position="1"/>
        <end position="23"/>
    </location>
</feature>
<dbReference type="SUPFAM" id="SSF46626">
    <property type="entry name" value="Cytochrome c"/>
    <property type="match status" value="1"/>
</dbReference>
<evidence type="ECO:0000256" key="3">
    <source>
        <dbReference type="ARBA" id="ARBA00023004"/>
    </source>
</evidence>
<keyword evidence="2 4" id="KW-0479">Metal-binding</keyword>